<evidence type="ECO:0000256" key="3">
    <source>
        <dbReference type="ARBA" id="ARBA00022729"/>
    </source>
</evidence>
<feature type="signal peptide" evidence="4">
    <location>
        <begin position="1"/>
        <end position="20"/>
    </location>
</feature>
<keyword evidence="6" id="KW-1185">Reference proteome</keyword>
<comment type="similarity">
    <text evidence="1">Belongs to the bacterial solute-binding protein 1 family.</text>
</comment>
<evidence type="ECO:0000256" key="2">
    <source>
        <dbReference type="ARBA" id="ARBA00022448"/>
    </source>
</evidence>
<dbReference type="PROSITE" id="PS51257">
    <property type="entry name" value="PROKAR_LIPOPROTEIN"/>
    <property type="match status" value="1"/>
</dbReference>
<evidence type="ECO:0000256" key="1">
    <source>
        <dbReference type="ARBA" id="ARBA00008520"/>
    </source>
</evidence>
<evidence type="ECO:0000313" key="6">
    <source>
        <dbReference type="Proteomes" id="UP000189761"/>
    </source>
</evidence>
<dbReference type="InterPro" id="IPR050490">
    <property type="entry name" value="Bact_solute-bd_prot1"/>
</dbReference>
<dbReference type="PANTHER" id="PTHR43649">
    <property type="entry name" value="ARABINOSE-BINDING PROTEIN-RELATED"/>
    <property type="match status" value="1"/>
</dbReference>
<reference evidence="5 6" key="1">
    <citation type="submission" date="2017-01" db="EMBL/GenBank/DDBJ databases">
        <title>Draft genome sequence of Bacillus oleronius.</title>
        <authorList>
            <person name="Allam M."/>
        </authorList>
    </citation>
    <scope>NUCLEOTIDE SEQUENCE [LARGE SCALE GENOMIC DNA]</scope>
    <source>
        <strain evidence="5 6">DSM 9356</strain>
    </source>
</reference>
<dbReference type="PANTHER" id="PTHR43649:SF29">
    <property type="entry name" value="OSMOPROTECTIVE COMPOUNDS-BINDING PROTEIN GGTB"/>
    <property type="match status" value="1"/>
</dbReference>
<name>A0A8E2IBE0_9BACI</name>
<evidence type="ECO:0000256" key="4">
    <source>
        <dbReference type="SAM" id="SignalP"/>
    </source>
</evidence>
<accession>A0A8E2IBE0</accession>
<gene>
    <name evidence="5" type="ORF">BWZ43_13695</name>
</gene>
<keyword evidence="3 4" id="KW-0732">Signal</keyword>
<dbReference type="GO" id="GO:0055085">
    <property type="term" value="P:transmembrane transport"/>
    <property type="evidence" value="ECO:0007669"/>
    <property type="project" value="InterPro"/>
</dbReference>
<protein>
    <submittedName>
        <fullName evidence="5">Sugar ABC transporter substrate-binding protein</fullName>
    </submittedName>
</protein>
<organism evidence="5 6">
    <name type="scientific">Heyndrickxia oleronia</name>
    <dbReference type="NCBI Taxonomy" id="38875"/>
    <lineage>
        <taxon>Bacteria</taxon>
        <taxon>Bacillati</taxon>
        <taxon>Bacillota</taxon>
        <taxon>Bacilli</taxon>
        <taxon>Bacillales</taxon>
        <taxon>Bacillaceae</taxon>
        <taxon>Heyndrickxia</taxon>
    </lineage>
</organism>
<evidence type="ECO:0000313" key="5">
    <source>
        <dbReference type="EMBL" id="OOP67850.1"/>
    </source>
</evidence>
<dbReference type="EMBL" id="MTLA01000155">
    <property type="protein sequence ID" value="OOP67850.1"/>
    <property type="molecule type" value="Genomic_DNA"/>
</dbReference>
<dbReference type="Proteomes" id="UP000189761">
    <property type="component" value="Unassembled WGS sequence"/>
</dbReference>
<dbReference type="InterPro" id="IPR006061">
    <property type="entry name" value="SBP_1_CS"/>
</dbReference>
<dbReference type="Gene3D" id="3.40.190.10">
    <property type="entry name" value="Periplasmic binding protein-like II"/>
    <property type="match status" value="2"/>
</dbReference>
<sequence>MKRCLIYFITILFVSSIFLAGCSSSSSDSEKKVNKVELTIYSWRPEDKAAYEKFIDEFEKENRGVEVKFKPFKSTEYGTILTNALSSGKGPDIIQLRPYQGATTIADSGYLLPLDNVKGLTDIPKEYLDAAKGSDGKVYGVPLTLNSAVIFYNTQLFKENGLEPPKTWDQLLQVSKEFQSKDIVPIAQSGKASYLLSLTHSVIGATTYDGNQFVEEFLTGEVNLHDPRFVESIKRMKELEPFFPKDFVAIEDKDAQALFYTGKAAMYINGDYRLESFEQNNPDLPIDVLPSVANTEGGDTPSVTWVDGSYGVVKASKHQKEALKFIEFLASKKFGQMFSDELNRMSAIPGVTPKHLLVKKLTEMSEKSNTPYFMLVHLGDGSPTTKTTFENALQGMYIDKLTADDVIEETQKSLDKWFKKQ</sequence>
<keyword evidence="2" id="KW-0813">Transport</keyword>
<comment type="caution">
    <text evidence="5">The sequence shown here is derived from an EMBL/GenBank/DDBJ whole genome shotgun (WGS) entry which is preliminary data.</text>
</comment>
<dbReference type="AlphaFoldDB" id="A0A8E2IBE0"/>
<dbReference type="Pfam" id="PF01547">
    <property type="entry name" value="SBP_bac_1"/>
    <property type="match status" value="1"/>
</dbReference>
<dbReference type="RefSeq" id="WP_078110422.1">
    <property type="nucleotide sequence ID" value="NZ_CP065424.1"/>
</dbReference>
<feature type="chain" id="PRO_5039679791" evidence="4">
    <location>
        <begin position="21"/>
        <end position="421"/>
    </location>
</feature>
<proteinExistence type="inferred from homology"/>
<dbReference type="PROSITE" id="PS01037">
    <property type="entry name" value="SBP_BACTERIAL_1"/>
    <property type="match status" value="1"/>
</dbReference>
<dbReference type="InterPro" id="IPR006059">
    <property type="entry name" value="SBP"/>
</dbReference>
<dbReference type="SUPFAM" id="SSF53850">
    <property type="entry name" value="Periplasmic binding protein-like II"/>
    <property type="match status" value="1"/>
</dbReference>